<feature type="chain" id="PRO_5042917983" description="Ferredoxin-like protein" evidence="2">
    <location>
        <begin position="22"/>
        <end position="219"/>
    </location>
</feature>
<evidence type="ECO:0000256" key="1">
    <source>
        <dbReference type="SAM" id="Phobius"/>
    </source>
</evidence>
<protein>
    <recommendedName>
        <fullName evidence="5">Ferredoxin-like protein</fullName>
    </recommendedName>
</protein>
<dbReference type="AlphaFoldDB" id="A0AAP0F866"/>
<sequence length="219" mass="22957">MAVAAWLLVCASLLFASSVSADSKNNPADKLVSVLNSNRTDSKLPALEDNPGLGCIALQYIKAYQGRCDEVGGSDAKKPQDAEFAQTFAPNCGVQVSTLRLITGRLLGCQSEYVSASEAFSNILIRNERGLQILRSKNHTEVGAAVSGNDGGAPYFWCVLFSGGKSNNSFVLEGGEAKKQHPGCFSGTNDDCSGAHRHQIFGGALIIGISVALGLAFGL</sequence>
<keyword evidence="1" id="KW-0472">Membrane</keyword>
<evidence type="ECO:0000256" key="2">
    <source>
        <dbReference type="SAM" id="SignalP"/>
    </source>
</evidence>
<gene>
    <name evidence="3" type="ORF">Sjap_019698</name>
</gene>
<feature type="transmembrane region" description="Helical" evidence="1">
    <location>
        <begin position="200"/>
        <end position="218"/>
    </location>
</feature>
<proteinExistence type="predicted"/>
<feature type="signal peptide" evidence="2">
    <location>
        <begin position="1"/>
        <end position="21"/>
    </location>
</feature>
<name>A0AAP0F866_9MAGN</name>
<dbReference type="EMBL" id="JBBNAE010000008">
    <property type="protein sequence ID" value="KAK9102444.1"/>
    <property type="molecule type" value="Genomic_DNA"/>
</dbReference>
<dbReference type="Proteomes" id="UP001417504">
    <property type="component" value="Unassembled WGS sequence"/>
</dbReference>
<keyword evidence="1" id="KW-0812">Transmembrane</keyword>
<dbReference type="PANTHER" id="PTHR34537:SF1">
    <property type="entry name" value="OS08G0459300 PROTEIN"/>
    <property type="match status" value="1"/>
</dbReference>
<evidence type="ECO:0000313" key="3">
    <source>
        <dbReference type="EMBL" id="KAK9102444.1"/>
    </source>
</evidence>
<keyword evidence="2" id="KW-0732">Signal</keyword>
<dbReference type="PANTHER" id="PTHR34537">
    <property type="entry name" value="OS08G0459300 PROTEIN"/>
    <property type="match status" value="1"/>
</dbReference>
<comment type="caution">
    <text evidence="3">The sequence shown here is derived from an EMBL/GenBank/DDBJ whole genome shotgun (WGS) entry which is preliminary data.</text>
</comment>
<evidence type="ECO:0000313" key="4">
    <source>
        <dbReference type="Proteomes" id="UP001417504"/>
    </source>
</evidence>
<accession>A0AAP0F866</accession>
<keyword evidence="4" id="KW-1185">Reference proteome</keyword>
<evidence type="ECO:0008006" key="5">
    <source>
        <dbReference type="Google" id="ProtNLM"/>
    </source>
</evidence>
<reference evidence="3 4" key="1">
    <citation type="submission" date="2024-01" db="EMBL/GenBank/DDBJ databases">
        <title>Genome assemblies of Stephania.</title>
        <authorList>
            <person name="Yang L."/>
        </authorList>
    </citation>
    <scope>NUCLEOTIDE SEQUENCE [LARGE SCALE GENOMIC DNA]</scope>
    <source>
        <strain evidence="3">QJT</strain>
        <tissue evidence="3">Leaf</tissue>
    </source>
</reference>
<keyword evidence="1" id="KW-1133">Transmembrane helix</keyword>
<organism evidence="3 4">
    <name type="scientific">Stephania japonica</name>
    <dbReference type="NCBI Taxonomy" id="461633"/>
    <lineage>
        <taxon>Eukaryota</taxon>
        <taxon>Viridiplantae</taxon>
        <taxon>Streptophyta</taxon>
        <taxon>Embryophyta</taxon>
        <taxon>Tracheophyta</taxon>
        <taxon>Spermatophyta</taxon>
        <taxon>Magnoliopsida</taxon>
        <taxon>Ranunculales</taxon>
        <taxon>Menispermaceae</taxon>
        <taxon>Menispermoideae</taxon>
        <taxon>Cissampelideae</taxon>
        <taxon>Stephania</taxon>
    </lineage>
</organism>